<evidence type="ECO:0000313" key="2">
    <source>
        <dbReference type="EMBL" id="TCP96446.1"/>
    </source>
</evidence>
<dbReference type="RefSeq" id="WP_132849563.1">
    <property type="nucleotide sequence ID" value="NZ_CP058648.1"/>
</dbReference>
<dbReference type="InterPro" id="IPR000182">
    <property type="entry name" value="GNAT_dom"/>
</dbReference>
<sequence length="164" mass="19602">MMLKSDNLLITEISEEDSSEILEIYNSNKRFLVTHLDKSKLDQDWLIEELEKMRKMNYKTFKIIELSSNRVIGFIDLKLHEESYLSLLMIHNSYKSKGYGKEAYALLEEHFRNEKVRNVRIDVVYDYDNSVMQFWVDRGFNKVKNIQLQWDDQYLGAAMMKKAL</sequence>
<accession>A0A4R2T508</accession>
<keyword evidence="3" id="KW-1185">Reference proteome</keyword>
<dbReference type="AlphaFoldDB" id="A0A4R2T508"/>
<dbReference type="InterPro" id="IPR016181">
    <property type="entry name" value="Acyl_CoA_acyltransferase"/>
</dbReference>
<proteinExistence type="predicted"/>
<dbReference type="PROSITE" id="PS51186">
    <property type="entry name" value="GNAT"/>
    <property type="match status" value="1"/>
</dbReference>
<protein>
    <submittedName>
        <fullName evidence="2">Acetyltransferase (GNAT) family protein</fullName>
    </submittedName>
</protein>
<dbReference type="Gene3D" id="3.40.630.30">
    <property type="match status" value="1"/>
</dbReference>
<feature type="domain" description="N-acetyltransferase" evidence="1">
    <location>
        <begin position="8"/>
        <end position="164"/>
    </location>
</feature>
<evidence type="ECO:0000313" key="3">
    <source>
        <dbReference type="Proteomes" id="UP000295504"/>
    </source>
</evidence>
<dbReference type="Proteomes" id="UP000295504">
    <property type="component" value="Unassembled WGS sequence"/>
</dbReference>
<dbReference type="EMBL" id="SLYC01000051">
    <property type="protein sequence ID" value="TCP96446.1"/>
    <property type="molecule type" value="Genomic_DNA"/>
</dbReference>
<comment type="caution">
    <text evidence="2">The sequence shown here is derived from an EMBL/GenBank/DDBJ whole genome shotgun (WGS) entry which is preliminary data.</text>
</comment>
<organism evidence="2 3">
    <name type="scientific">Serpentinicella alkaliphila</name>
    <dbReference type="NCBI Taxonomy" id="1734049"/>
    <lineage>
        <taxon>Bacteria</taxon>
        <taxon>Bacillati</taxon>
        <taxon>Bacillota</taxon>
        <taxon>Clostridia</taxon>
        <taxon>Peptostreptococcales</taxon>
        <taxon>Natronincolaceae</taxon>
        <taxon>Serpentinicella</taxon>
    </lineage>
</organism>
<keyword evidence="2" id="KW-0808">Transferase</keyword>
<reference evidence="2 3" key="1">
    <citation type="submission" date="2019-03" db="EMBL/GenBank/DDBJ databases">
        <title>Genomic Encyclopedia of Type Strains, Phase IV (KMG-IV): sequencing the most valuable type-strain genomes for metagenomic binning, comparative biology and taxonomic classification.</title>
        <authorList>
            <person name="Goeker M."/>
        </authorList>
    </citation>
    <scope>NUCLEOTIDE SEQUENCE [LARGE SCALE GENOMIC DNA]</scope>
    <source>
        <strain evidence="2 3">DSM 100013</strain>
    </source>
</reference>
<dbReference type="OrthoDB" id="9775557at2"/>
<name>A0A4R2T508_9FIRM</name>
<evidence type="ECO:0000259" key="1">
    <source>
        <dbReference type="PROSITE" id="PS51186"/>
    </source>
</evidence>
<dbReference type="Pfam" id="PF00583">
    <property type="entry name" value="Acetyltransf_1"/>
    <property type="match status" value="1"/>
</dbReference>
<dbReference type="GO" id="GO:0016747">
    <property type="term" value="F:acyltransferase activity, transferring groups other than amino-acyl groups"/>
    <property type="evidence" value="ECO:0007669"/>
    <property type="project" value="InterPro"/>
</dbReference>
<gene>
    <name evidence="2" type="ORF">EDD79_10512</name>
</gene>
<dbReference type="SUPFAM" id="SSF55729">
    <property type="entry name" value="Acyl-CoA N-acyltransferases (Nat)"/>
    <property type="match status" value="1"/>
</dbReference>